<dbReference type="Proteomes" id="UP000694005">
    <property type="component" value="Chromosome A10"/>
</dbReference>
<sequence>MHVVTENRRQTLVHKSSVLSSVLLTAPWDQRTKVEEASCQAHAPRPRWIRRRSEIGKLDLANPNPKSRLPPLLPFDEPRRYSKDSLSLTASPTQSGSPT</sequence>
<dbReference type="AlphaFoldDB" id="A0A8D9I711"/>
<gene>
    <name evidence="2" type="ORF">BRAPAZ1V2_A10P30450.2</name>
</gene>
<dbReference type="Gramene" id="A10p30450.2_BraZ1">
    <property type="protein sequence ID" value="A10p30450.2_BraZ1.CDS.1"/>
    <property type="gene ID" value="A10g30450.2_BraZ1"/>
</dbReference>
<evidence type="ECO:0000256" key="1">
    <source>
        <dbReference type="SAM" id="MobiDB-lite"/>
    </source>
</evidence>
<name>A0A8D9I711_BRACM</name>
<protein>
    <submittedName>
        <fullName evidence="2">Uncharacterized protein</fullName>
    </submittedName>
</protein>
<proteinExistence type="predicted"/>
<organism evidence="2 3">
    <name type="scientific">Brassica campestris</name>
    <name type="common">Field mustard</name>
    <dbReference type="NCBI Taxonomy" id="3711"/>
    <lineage>
        <taxon>Eukaryota</taxon>
        <taxon>Viridiplantae</taxon>
        <taxon>Streptophyta</taxon>
        <taxon>Embryophyta</taxon>
        <taxon>Tracheophyta</taxon>
        <taxon>Spermatophyta</taxon>
        <taxon>Magnoliopsida</taxon>
        <taxon>eudicotyledons</taxon>
        <taxon>Gunneridae</taxon>
        <taxon>Pentapetalae</taxon>
        <taxon>rosids</taxon>
        <taxon>malvids</taxon>
        <taxon>Brassicales</taxon>
        <taxon>Brassicaceae</taxon>
        <taxon>Brassiceae</taxon>
        <taxon>Brassica</taxon>
    </lineage>
</organism>
<reference evidence="2 3" key="1">
    <citation type="submission" date="2021-07" db="EMBL/GenBank/DDBJ databases">
        <authorList>
            <consortium name="Genoscope - CEA"/>
            <person name="William W."/>
        </authorList>
    </citation>
    <scope>NUCLEOTIDE SEQUENCE [LARGE SCALE GENOMIC DNA]</scope>
</reference>
<evidence type="ECO:0000313" key="2">
    <source>
        <dbReference type="EMBL" id="CAG7911799.1"/>
    </source>
</evidence>
<feature type="region of interest" description="Disordered" evidence="1">
    <location>
        <begin position="59"/>
        <end position="99"/>
    </location>
</feature>
<evidence type="ECO:0000313" key="3">
    <source>
        <dbReference type="Proteomes" id="UP000694005"/>
    </source>
</evidence>
<feature type="compositionally biased region" description="Polar residues" evidence="1">
    <location>
        <begin position="84"/>
        <end position="99"/>
    </location>
</feature>
<dbReference type="EMBL" id="LS974626">
    <property type="protein sequence ID" value="CAG7911799.1"/>
    <property type="molecule type" value="Genomic_DNA"/>
</dbReference>
<accession>A0A8D9I711</accession>